<evidence type="ECO:0000256" key="5">
    <source>
        <dbReference type="ARBA" id="ARBA00022826"/>
    </source>
</evidence>
<dbReference type="Proteomes" id="UP000198779">
    <property type="component" value="Unassembled WGS sequence"/>
</dbReference>
<dbReference type="InterPro" id="IPR005821">
    <property type="entry name" value="Ion_trans_dom"/>
</dbReference>
<dbReference type="SUPFAM" id="SSF81324">
    <property type="entry name" value="Voltage-gated potassium channels"/>
    <property type="match status" value="1"/>
</dbReference>
<proteinExistence type="predicted"/>
<feature type="transmembrane region" description="Helical" evidence="11">
    <location>
        <begin position="146"/>
        <end position="165"/>
    </location>
</feature>
<evidence type="ECO:0000256" key="2">
    <source>
        <dbReference type="ARBA" id="ARBA00022448"/>
    </source>
</evidence>
<keyword evidence="7 11" id="KW-1133">Transmembrane helix</keyword>
<evidence type="ECO:0000256" key="6">
    <source>
        <dbReference type="ARBA" id="ARBA00022958"/>
    </source>
</evidence>
<feature type="transmembrane region" description="Helical" evidence="11">
    <location>
        <begin position="21"/>
        <end position="40"/>
    </location>
</feature>
<evidence type="ECO:0000259" key="12">
    <source>
        <dbReference type="Pfam" id="PF00520"/>
    </source>
</evidence>
<evidence type="ECO:0000256" key="9">
    <source>
        <dbReference type="ARBA" id="ARBA00023136"/>
    </source>
</evidence>
<keyword evidence="9 11" id="KW-0472">Membrane</keyword>
<dbReference type="GO" id="GO:0005249">
    <property type="term" value="F:voltage-gated potassium channel activity"/>
    <property type="evidence" value="ECO:0007669"/>
    <property type="project" value="InterPro"/>
</dbReference>
<comment type="subcellular location">
    <subcellularLocation>
        <location evidence="1">Membrane</location>
        <topology evidence="1">Multi-pass membrane protein</topology>
    </subcellularLocation>
</comment>
<dbReference type="InterPro" id="IPR028325">
    <property type="entry name" value="VG_K_chnl"/>
</dbReference>
<evidence type="ECO:0000256" key="10">
    <source>
        <dbReference type="ARBA" id="ARBA00023303"/>
    </source>
</evidence>
<evidence type="ECO:0000256" key="11">
    <source>
        <dbReference type="SAM" id="Phobius"/>
    </source>
</evidence>
<reference evidence="14" key="1">
    <citation type="submission" date="2016-10" db="EMBL/GenBank/DDBJ databases">
        <authorList>
            <person name="Varghese N."/>
            <person name="Submissions S."/>
        </authorList>
    </citation>
    <scope>NUCLEOTIDE SEQUENCE [LARGE SCALE GENOMIC DNA]</scope>
    <source>
        <strain evidence="14">BP1-148</strain>
    </source>
</reference>
<dbReference type="AlphaFoldDB" id="A0A1G8CL44"/>
<protein>
    <submittedName>
        <fullName evidence="13">Voltage-gated potassium channel</fullName>
    </submittedName>
</protein>
<keyword evidence="5" id="KW-0631">Potassium channel</keyword>
<name>A0A1G8CL44_9BACT</name>
<keyword evidence="14" id="KW-1185">Reference proteome</keyword>
<dbReference type="PANTHER" id="PTHR11537:SF254">
    <property type="entry name" value="POTASSIUM VOLTAGE-GATED CHANNEL PROTEIN SHAB"/>
    <property type="match status" value="1"/>
</dbReference>
<dbReference type="Gene3D" id="1.10.287.70">
    <property type="match status" value="1"/>
</dbReference>
<evidence type="ECO:0000256" key="3">
    <source>
        <dbReference type="ARBA" id="ARBA00022538"/>
    </source>
</evidence>
<keyword evidence="10 13" id="KW-0407">Ion channel</keyword>
<evidence type="ECO:0000256" key="8">
    <source>
        <dbReference type="ARBA" id="ARBA00023065"/>
    </source>
</evidence>
<dbReference type="PANTHER" id="PTHR11537">
    <property type="entry name" value="VOLTAGE-GATED POTASSIUM CHANNEL"/>
    <property type="match status" value="1"/>
</dbReference>
<organism evidence="13 14">
    <name type="scientific">Prevotella communis</name>
    <dbReference type="NCBI Taxonomy" id="2913614"/>
    <lineage>
        <taxon>Bacteria</taxon>
        <taxon>Pseudomonadati</taxon>
        <taxon>Bacteroidota</taxon>
        <taxon>Bacteroidia</taxon>
        <taxon>Bacteroidales</taxon>
        <taxon>Prevotellaceae</taxon>
        <taxon>Prevotella</taxon>
    </lineage>
</organism>
<evidence type="ECO:0000313" key="14">
    <source>
        <dbReference type="Proteomes" id="UP000198779"/>
    </source>
</evidence>
<sequence length="180" mass="21621">MQIRDRINWLVEPNNHNRWSRIYDFIMLIAIVVGILPLMFRTQNRIFWWFDLISGICFILDYILRWSTADYRLKKNNWQAFVIYPFTPMAIIDLLSILPMFNLLAPTFKVVRFSRLLKILRIFKVIRYFEPLEIVVAVIRRQSKILCTVLSLALFYIFITALIMFNAEEDINPETGKYLF</sequence>
<evidence type="ECO:0000313" key="13">
    <source>
        <dbReference type="EMBL" id="SDH46168.1"/>
    </source>
</evidence>
<evidence type="ECO:0000256" key="7">
    <source>
        <dbReference type="ARBA" id="ARBA00022989"/>
    </source>
</evidence>
<keyword evidence="2" id="KW-0813">Transport</keyword>
<dbReference type="Pfam" id="PF00520">
    <property type="entry name" value="Ion_trans"/>
    <property type="match status" value="1"/>
</dbReference>
<dbReference type="GO" id="GO:0001508">
    <property type="term" value="P:action potential"/>
    <property type="evidence" value="ECO:0007669"/>
    <property type="project" value="TreeGrafter"/>
</dbReference>
<keyword evidence="8" id="KW-0406">Ion transport</keyword>
<evidence type="ECO:0000256" key="4">
    <source>
        <dbReference type="ARBA" id="ARBA00022692"/>
    </source>
</evidence>
<dbReference type="STRING" id="645274.SAMN04487901_1351"/>
<accession>A0A1G8CL44</accession>
<dbReference type="EMBL" id="FNCQ01000035">
    <property type="protein sequence ID" value="SDH46168.1"/>
    <property type="molecule type" value="Genomic_DNA"/>
</dbReference>
<gene>
    <name evidence="13" type="ORF">SAMN04487901_1351</name>
</gene>
<keyword evidence="4 11" id="KW-0812">Transmembrane</keyword>
<feature type="domain" description="Ion transport" evidence="12">
    <location>
        <begin position="21"/>
        <end position="171"/>
    </location>
</feature>
<feature type="transmembrane region" description="Helical" evidence="11">
    <location>
        <begin position="76"/>
        <end position="99"/>
    </location>
</feature>
<evidence type="ECO:0000256" key="1">
    <source>
        <dbReference type="ARBA" id="ARBA00004141"/>
    </source>
</evidence>
<keyword evidence="6" id="KW-0630">Potassium</keyword>
<feature type="transmembrane region" description="Helical" evidence="11">
    <location>
        <begin position="46"/>
        <end position="64"/>
    </location>
</feature>
<keyword evidence="3" id="KW-0633">Potassium transport</keyword>
<dbReference type="GO" id="GO:0008076">
    <property type="term" value="C:voltage-gated potassium channel complex"/>
    <property type="evidence" value="ECO:0007669"/>
    <property type="project" value="InterPro"/>
</dbReference>